<evidence type="ECO:0000313" key="3">
    <source>
        <dbReference type="EMBL" id="CAB5218926.1"/>
    </source>
</evidence>
<reference evidence="1" key="1">
    <citation type="submission" date="2020-04" db="EMBL/GenBank/DDBJ databases">
        <authorList>
            <person name="Chiriac C."/>
            <person name="Salcher M."/>
            <person name="Ghai R."/>
            <person name="Kavagutti S V."/>
        </authorList>
    </citation>
    <scope>NUCLEOTIDE SEQUENCE</scope>
</reference>
<organism evidence="1">
    <name type="scientific">uncultured Caudovirales phage</name>
    <dbReference type="NCBI Taxonomy" id="2100421"/>
    <lineage>
        <taxon>Viruses</taxon>
        <taxon>Duplodnaviria</taxon>
        <taxon>Heunggongvirae</taxon>
        <taxon>Uroviricota</taxon>
        <taxon>Caudoviricetes</taxon>
        <taxon>Peduoviridae</taxon>
        <taxon>Maltschvirus</taxon>
        <taxon>Maltschvirus maltsch</taxon>
    </lineage>
</organism>
<sequence>MEYPSEKHLNVMKVLSLGNEDKTSVDLDQILDRLDYKTTKQAFQFTLRTMIRHEWAIKLGTEKRRGRNRVLIGLTSLGVQYFESNKTAPTSIMEDFYDDDLQLELDI</sequence>
<protein>
    <submittedName>
        <fullName evidence="1">Uncharacterized protein</fullName>
    </submittedName>
</protein>
<proteinExistence type="predicted"/>
<dbReference type="EMBL" id="LR798268">
    <property type="protein sequence ID" value="CAB5218926.1"/>
    <property type="molecule type" value="Genomic_DNA"/>
</dbReference>
<name>A0A6J5KLP4_9CAUD</name>
<evidence type="ECO:0000313" key="1">
    <source>
        <dbReference type="EMBL" id="CAB4122086.1"/>
    </source>
</evidence>
<gene>
    <name evidence="3" type="ORF">UFOVP220_15</name>
    <name evidence="1" type="ORF">UFOVP26_73</name>
    <name evidence="2" type="ORF">UFOVP44_24</name>
</gene>
<evidence type="ECO:0000313" key="2">
    <source>
        <dbReference type="EMBL" id="CAB4123638.1"/>
    </source>
</evidence>
<dbReference type="EMBL" id="LR796176">
    <property type="protein sequence ID" value="CAB4123638.1"/>
    <property type="molecule type" value="Genomic_DNA"/>
</dbReference>
<dbReference type="EMBL" id="LR796152">
    <property type="protein sequence ID" value="CAB4122086.1"/>
    <property type="molecule type" value="Genomic_DNA"/>
</dbReference>
<accession>A0A6J5KLP4</accession>